<dbReference type="InterPro" id="IPR050553">
    <property type="entry name" value="Thioredoxin_ResA/DsbE_sf"/>
</dbReference>
<dbReference type="AlphaFoldDB" id="A0A5Q0QGN4"/>
<gene>
    <name evidence="3" type="ORF">GFH32_08850</name>
</gene>
<feature type="chain" id="PRO_5024969173" evidence="1">
    <location>
        <begin position="20"/>
        <end position="456"/>
    </location>
</feature>
<dbReference type="InterPro" id="IPR036249">
    <property type="entry name" value="Thioredoxin-like_sf"/>
</dbReference>
<evidence type="ECO:0000313" key="4">
    <source>
        <dbReference type="Proteomes" id="UP000326921"/>
    </source>
</evidence>
<feature type="domain" description="Thioredoxin" evidence="2">
    <location>
        <begin position="300"/>
        <end position="454"/>
    </location>
</feature>
<dbReference type="Gene3D" id="3.40.30.10">
    <property type="entry name" value="Glutaredoxin"/>
    <property type="match status" value="1"/>
</dbReference>
<dbReference type="KEGG" id="sphe:GFH32_08850"/>
<evidence type="ECO:0000259" key="2">
    <source>
        <dbReference type="PROSITE" id="PS51352"/>
    </source>
</evidence>
<proteinExistence type="predicted"/>
<dbReference type="InterPro" id="IPR000866">
    <property type="entry name" value="AhpC/TSA"/>
</dbReference>
<keyword evidence="4" id="KW-1185">Reference proteome</keyword>
<dbReference type="SUPFAM" id="SSF52833">
    <property type="entry name" value="Thioredoxin-like"/>
    <property type="match status" value="1"/>
</dbReference>
<reference evidence="3 4" key="1">
    <citation type="submission" date="2019-10" db="EMBL/GenBank/DDBJ databases">
        <authorList>
            <person name="Dong K."/>
        </authorList>
    </citation>
    <scope>NUCLEOTIDE SEQUENCE [LARGE SCALE GENOMIC DNA]</scope>
    <source>
        <strain evidence="4">dk4302</strain>
    </source>
</reference>
<dbReference type="RefSeq" id="WP_153511291.1">
    <property type="nucleotide sequence ID" value="NZ_CP045652.1"/>
</dbReference>
<dbReference type="InterPro" id="IPR011990">
    <property type="entry name" value="TPR-like_helical_dom_sf"/>
</dbReference>
<name>A0A5Q0QGN4_9SPHI</name>
<dbReference type="GO" id="GO:0016209">
    <property type="term" value="F:antioxidant activity"/>
    <property type="evidence" value="ECO:0007669"/>
    <property type="project" value="InterPro"/>
</dbReference>
<sequence>MKKMIILMFLSFHTCFAQSSVQQAVDSLKQITDKSELCDKLDALAKGTERDLDILIDYYYIKDNPKVDSLKQVAILRFPTGRIAFNKTWNVMMTIKPAVEQENEINDLRHRFDAQHLEVPISSAAIQFAKEKNTDKAIDYYLQLKENYIKQTTAGLLVKVLDSNELSKFEKIVQSDINALKKAPNEGSIYYGFLDVYANLLIKRGRYKEALPYSKLAFDNLPKRDELSRNYYYLLSKTGKYSDAIAFLEASVRSGFADEEIKAELRIAYAKLHPSKDLSVYMKSLRLDLRAELMDKIRAMEIKENVVNFNLKDTSDKEVSLSDFQGKIVVIDLWATWCGPCVAALPAMQEVVEQYRDDQEVAFLFVNTLEKGTKVRERAMDFFKKNNYQMDLYIDEINLATNSSDAYDALGKGGIPRKVVIDRQGKIRFKTAGFSGGRDDLVEELSIMIELAKEEI</sequence>
<dbReference type="Gene3D" id="1.25.40.10">
    <property type="entry name" value="Tetratricopeptide repeat domain"/>
    <property type="match status" value="1"/>
</dbReference>
<accession>A0A5Q0QGN4</accession>
<dbReference type="CDD" id="cd02966">
    <property type="entry name" value="TlpA_like_family"/>
    <property type="match status" value="1"/>
</dbReference>
<dbReference type="GO" id="GO:0006950">
    <property type="term" value="P:response to stress"/>
    <property type="evidence" value="ECO:0007669"/>
    <property type="project" value="UniProtKB-ARBA"/>
</dbReference>
<dbReference type="SUPFAM" id="SSF48452">
    <property type="entry name" value="TPR-like"/>
    <property type="match status" value="1"/>
</dbReference>
<dbReference type="Pfam" id="PF00578">
    <property type="entry name" value="AhpC-TSA"/>
    <property type="match status" value="1"/>
</dbReference>
<organism evidence="3 4">
    <name type="scientific">Sphingobacterium zhuxiongii</name>
    <dbReference type="NCBI Taxonomy" id="2662364"/>
    <lineage>
        <taxon>Bacteria</taxon>
        <taxon>Pseudomonadati</taxon>
        <taxon>Bacteroidota</taxon>
        <taxon>Sphingobacteriia</taxon>
        <taxon>Sphingobacteriales</taxon>
        <taxon>Sphingobacteriaceae</taxon>
        <taxon>Sphingobacterium</taxon>
    </lineage>
</organism>
<keyword evidence="1" id="KW-0732">Signal</keyword>
<dbReference type="GO" id="GO:0016491">
    <property type="term" value="F:oxidoreductase activity"/>
    <property type="evidence" value="ECO:0007669"/>
    <property type="project" value="InterPro"/>
</dbReference>
<dbReference type="PROSITE" id="PS51352">
    <property type="entry name" value="THIOREDOXIN_2"/>
    <property type="match status" value="1"/>
</dbReference>
<dbReference type="InterPro" id="IPR013766">
    <property type="entry name" value="Thioredoxin_domain"/>
</dbReference>
<evidence type="ECO:0000256" key="1">
    <source>
        <dbReference type="SAM" id="SignalP"/>
    </source>
</evidence>
<dbReference type="EMBL" id="CP045652">
    <property type="protein sequence ID" value="QGA26430.1"/>
    <property type="molecule type" value="Genomic_DNA"/>
</dbReference>
<protein>
    <submittedName>
        <fullName evidence="3">Redoxin domain-containing protein</fullName>
    </submittedName>
</protein>
<evidence type="ECO:0000313" key="3">
    <source>
        <dbReference type="EMBL" id="QGA26430.1"/>
    </source>
</evidence>
<feature type="signal peptide" evidence="1">
    <location>
        <begin position="1"/>
        <end position="19"/>
    </location>
</feature>
<dbReference type="Proteomes" id="UP000326921">
    <property type="component" value="Chromosome"/>
</dbReference>
<dbReference type="PANTHER" id="PTHR42852:SF17">
    <property type="entry name" value="THIOREDOXIN-LIKE PROTEIN HI_1115"/>
    <property type="match status" value="1"/>
</dbReference>
<dbReference type="PANTHER" id="PTHR42852">
    <property type="entry name" value="THIOL:DISULFIDE INTERCHANGE PROTEIN DSBE"/>
    <property type="match status" value="1"/>
</dbReference>